<feature type="transmembrane region" description="Helical" evidence="2">
    <location>
        <begin position="339"/>
        <end position="357"/>
    </location>
</feature>
<organism evidence="3 4">
    <name type="scientific">Rubrobacter marinus</name>
    <dbReference type="NCBI Taxonomy" id="2653852"/>
    <lineage>
        <taxon>Bacteria</taxon>
        <taxon>Bacillati</taxon>
        <taxon>Actinomycetota</taxon>
        <taxon>Rubrobacteria</taxon>
        <taxon>Rubrobacterales</taxon>
        <taxon>Rubrobacteraceae</taxon>
        <taxon>Rubrobacter</taxon>
    </lineage>
</organism>
<keyword evidence="4" id="KW-1185">Reference proteome</keyword>
<feature type="transmembrane region" description="Helical" evidence="2">
    <location>
        <begin position="214"/>
        <end position="231"/>
    </location>
</feature>
<keyword evidence="2" id="KW-1133">Transmembrane helix</keyword>
<feature type="region of interest" description="Disordered" evidence="1">
    <location>
        <begin position="1"/>
        <end position="20"/>
    </location>
</feature>
<dbReference type="KEGG" id="rmar:GBA65_01415"/>
<dbReference type="RefSeq" id="WP_166395064.1">
    <property type="nucleotide sequence ID" value="NZ_CP045121.1"/>
</dbReference>
<dbReference type="Proteomes" id="UP000502706">
    <property type="component" value="Chromosome"/>
</dbReference>
<feature type="compositionally biased region" description="Basic residues" evidence="1">
    <location>
        <begin position="89"/>
        <end position="118"/>
    </location>
</feature>
<evidence type="ECO:0000256" key="2">
    <source>
        <dbReference type="SAM" id="Phobius"/>
    </source>
</evidence>
<evidence type="ECO:0000256" key="1">
    <source>
        <dbReference type="SAM" id="MobiDB-lite"/>
    </source>
</evidence>
<feature type="transmembrane region" description="Helical" evidence="2">
    <location>
        <begin position="271"/>
        <end position="291"/>
    </location>
</feature>
<feature type="transmembrane region" description="Helical" evidence="2">
    <location>
        <begin position="179"/>
        <end position="202"/>
    </location>
</feature>
<keyword evidence="2" id="KW-0812">Transmembrane</keyword>
<evidence type="ECO:0000313" key="4">
    <source>
        <dbReference type="Proteomes" id="UP000502706"/>
    </source>
</evidence>
<accession>A0A6G8PT60</accession>
<feature type="transmembrane region" description="Helical" evidence="2">
    <location>
        <begin position="363"/>
        <end position="383"/>
    </location>
</feature>
<dbReference type="EMBL" id="CP045121">
    <property type="protein sequence ID" value="QIN77387.1"/>
    <property type="molecule type" value="Genomic_DNA"/>
</dbReference>
<dbReference type="Gene3D" id="1.20.1260.100">
    <property type="entry name" value="TspO/MBR protein"/>
    <property type="match status" value="1"/>
</dbReference>
<gene>
    <name evidence="3" type="ORF">GBA65_01415</name>
</gene>
<sequence length="400" mass="41730">MRRDARGGLTSVVPEASRGETRSLLEELRRALAESRDGGEAALKLGPDDLRSLCSRAGVEGDAVAAFRSLVRSNLVRLRGRWREGPPARRPRVRRPRRGRGRVVARVRRRGPQRRGSGRRNAPVVPQREAAEDEQRDEGGRGAAGGQRRGALFQVGVTAAAASAIQEQTGRSTPLIEPALYAFGIWGLIFALSLAYAVYAALPSKRTDPVLRRVGWPTAAAFFGIGMWSVFVPAGQLLLALAMLSLAFALLLVAYLRLARSDRSALSAAERWIVAPTVGIYLGWLTAANVVSVDSEAVRFGLVEGGGTGEALLGSVLLLAGSALAAAIAAAGKSGPAQGYGAYAATVLWALVGVVVGQYDASFLTTVAATVSIVVVALVVLGAPGGGRPSPVGTARSGAV</sequence>
<feature type="transmembrane region" description="Helical" evidence="2">
    <location>
        <begin position="237"/>
        <end position="259"/>
    </location>
</feature>
<name>A0A6G8PT60_9ACTN</name>
<evidence type="ECO:0000313" key="3">
    <source>
        <dbReference type="EMBL" id="QIN77387.1"/>
    </source>
</evidence>
<reference evidence="3 4" key="1">
    <citation type="submission" date="2019-10" db="EMBL/GenBank/DDBJ databases">
        <title>Rubrobacter sp nov SCSIO 52915 isolated from a deep-sea sediment in the South China Sea.</title>
        <authorList>
            <person name="Chen R.W."/>
        </authorList>
    </citation>
    <scope>NUCLEOTIDE SEQUENCE [LARGE SCALE GENOMIC DNA]</scope>
    <source>
        <strain evidence="3 4">SCSIO 52915</strain>
    </source>
</reference>
<dbReference type="PANTHER" id="PTHR33802">
    <property type="entry name" value="SI:CH211-161H7.5-RELATED"/>
    <property type="match status" value="1"/>
</dbReference>
<proteinExistence type="predicted"/>
<dbReference type="PANTHER" id="PTHR33802:SF1">
    <property type="entry name" value="XK-RELATED PROTEIN"/>
    <property type="match status" value="1"/>
</dbReference>
<protein>
    <submittedName>
        <fullName evidence="3">Uncharacterized protein</fullName>
    </submittedName>
</protein>
<feature type="transmembrane region" description="Helical" evidence="2">
    <location>
        <begin position="311"/>
        <end position="332"/>
    </location>
</feature>
<dbReference type="InterPro" id="IPR038330">
    <property type="entry name" value="TspO/MBR-related_sf"/>
</dbReference>
<dbReference type="AlphaFoldDB" id="A0A6G8PT60"/>
<keyword evidence="2" id="KW-0472">Membrane</keyword>
<feature type="region of interest" description="Disordered" evidence="1">
    <location>
        <begin position="84"/>
        <end position="146"/>
    </location>
</feature>